<feature type="region of interest" description="Disordered" evidence="1">
    <location>
        <begin position="861"/>
        <end position="889"/>
    </location>
</feature>
<name>A0AA88L7D5_ARTSF</name>
<feature type="compositionally biased region" description="Basic and acidic residues" evidence="1">
    <location>
        <begin position="212"/>
        <end position="229"/>
    </location>
</feature>
<feature type="region of interest" description="Disordered" evidence="1">
    <location>
        <begin position="212"/>
        <end position="241"/>
    </location>
</feature>
<reference evidence="2" key="1">
    <citation type="submission" date="2023-07" db="EMBL/GenBank/DDBJ databases">
        <title>Chromosome-level genome assembly of Artemia franciscana.</title>
        <authorList>
            <person name="Jo E."/>
        </authorList>
    </citation>
    <scope>NUCLEOTIDE SEQUENCE</scope>
    <source>
        <tissue evidence="2">Whole body</tissue>
    </source>
</reference>
<feature type="region of interest" description="Disordered" evidence="1">
    <location>
        <begin position="1916"/>
        <end position="1943"/>
    </location>
</feature>
<evidence type="ECO:0000256" key="1">
    <source>
        <dbReference type="SAM" id="MobiDB-lite"/>
    </source>
</evidence>
<feature type="compositionally biased region" description="Basic and acidic residues" evidence="1">
    <location>
        <begin position="861"/>
        <end position="871"/>
    </location>
</feature>
<evidence type="ECO:0000313" key="3">
    <source>
        <dbReference type="Proteomes" id="UP001187531"/>
    </source>
</evidence>
<feature type="compositionally biased region" description="Basic and acidic residues" evidence="1">
    <location>
        <begin position="452"/>
        <end position="464"/>
    </location>
</feature>
<dbReference type="EMBL" id="JAVRJZ010000012">
    <property type="protein sequence ID" value="KAK2715724.1"/>
    <property type="molecule type" value="Genomic_DNA"/>
</dbReference>
<feature type="region of interest" description="Disordered" evidence="1">
    <location>
        <begin position="445"/>
        <end position="464"/>
    </location>
</feature>
<feature type="compositionally biased region" description="Basic and acidic residues" evidence="1">
    <location>
        <begin position="1033"/>
        <end position="1051"/>
    </location>
</feature>
<feature type="compositionally biased region" description="Polar residues" evidence="1">
    <location>
        <begin position="1916"/>
        <end position="1931"/>
    </location>
</feature>
<accession>A0AA88L7D5</accession>
<feature type="region of interest" description="Disordered" evidence="1">
    <location>
        <begin position="253"/>
        <end position="287"/>
    </location>
</feature>
<feature type="region of interest" description="Disordered" evidence="1">
    <location>
        <begin position="813"/>
        <end position="832"/>
    </location>
</feature>
<organism evidence="2 3">
    <name type="scientific">Artemia franciscana</name>
    <name type="common">Brine shrimp</name>
    <name type="synonym">Artemia sanfranciscana</name>
    <dbReference type="NCBI Taxonomy" id="6661"/>
    <lineage>
        <taxon>Eukaryota</taxon>
        <taxon>Metazoa</taxon>
        <taxon>Ecdysozoa</taxon>
        <taxon>Arthropoda</taxon>
        <taxon>Crustacea</taxon>
        <taxon>Branchiopoda</taxon>
        <taxon>Anostraca</taxon>
        <taxon>Artemiidae</taxon>
        <taxon>Artemia</taxon>
    </lineage>
</organism>
<feature type="region of interest" description="Disordered" evidence="1">
    <location>
        <begin position="1028"/>
        <end position="1110"/>
    </location>
</feature>
<gene>
    <name evidence="2" type="ORF">QYM36_010335</name>
</gene>
<feature type="compositionally biased region" description="Basic and acidic residues" evidence="1">
    <location>
        <begin position="1292"/>
        <end position="1306"/>
    </location>
</feature>
<keyword evidence="3" id="KW-1185">Reference proteome</keyword>
<proteinExistence type="predicted"/>
<evidence type="ECO:0000313" key="2">
    <source>
        <dbReference type="EMBL" id="KAK2715724.1"/>
    </source>
</evidence>
<feature type="region of interest" description="Disordered" evidence="1">
    <location>
        <begin position="633"/>
        <end position="659"/>
    </location>
</feature>
<comment type="caution">
    <text evidence="2">The sequence shown here is derived from an EMBL/GenBank/DDBJ whole genome shotgun (WGS) entry which is preliminary data.</text>
</comment>
<feature type="compositionally biased region" description="Polar residues" evidence="1">
    <location>
        <begin position="1053"/>
        <end position="1062"/>
    </location>
</feature>
<feature type="region of interest" description="Disordered" evidence="1">
    <location>
        <begin position="1607"/>
        <end position="1648"/>
    </location>
</feature>
<dbReference type="Proteomes" id="UP001187531">
    <property type="component" value="Unassembled WGS sequence"/>
</dbReference>
<feature type="region of interest" description="Disordered" evidence="1">
    <location>
        <begin position="498"/>
        <end position="522"/>
    </location>
</feature>
<protein>
    <submittedName>
        <fullName evidence="2">Uncharacterized protein</fullName>
    </submittedName>
</protein>
<feature type="compositionally biased region" description="Polar residues" evidence="1">
    <location>
        <begin position="256"/>
        <end position="280"/>
    </location>
</feature>
<feature type="region of interest" description="Disordered" evidence="1">
    <location>
        <begin position="1281"/>
        <end position="1321"/>
    </location>
</feature>
<feature type="compositionally biased region" description="Polar residues" evidence="1">
    <location>
        <begin position="1311"/>
        <end position="1321"/>
    </location>
</feature>
<feature type="compositionally biased region" description="Basic and acidic residues" evidence="1">
    <location>
        <begin position="590"/>
        <end position="599"/>
    </location>
</feature>
<feature type="compositionally biased region" description="Basic and acidic residues" evidence="1">
    <location>
        <begin position="498"/>
        <end position="514"/>
    </location>
</feature>
<feature type="compositionally biased region" description="Basic residues" evidence="1">
    <location>
        <begin position="638"/>
        <end position="650"/>
    </location>
</feature>
<sequence>MAVPSYLASLVLGYLDDCDCKESCRIFLRESPDLEERRAFVSRGISPTSNLGISLIDIFEDYFETKEILTNLLSKVPRDLLGKVRRNDSLSTITRQMVKLVPKSNSVIRQVSGGYSYKSGLRRSRLESPRSPEPFIIDEKNGEKLTPRDRISPAARRSSEGLDLSDVVGAMLADASFHEEVANKINQVRSSSEKLPDVEELVEKLIPFTAPKRDLPSKRRGRRLEEQMNGRDTNPPEVPESMPNEVLITLLPPLPQTSSEQPSLRSLSRLQTPDFTQEQGATEAKNERYAHTGPSLDFDTVLNAATIPQEGVSILPSFSQKIESSPTQKELTLPSENVTTAVSVSSNSFNNLLSGAETLVDQKLENSKINACDVVLIPEIDDAQMPCLATNQPKESTDLKSVKVTSKEGQDFPVISIDTQDTLFKNLTNQLQGNEISLSSLFKVEGTSGQPDKQDKPLVGRKEQNSHSVSDFWASIDMAMIEANKQIELDPAALYQREDSPKSLLRNEKEKSSEGDDERDSQSLIIEPKIADQKSASVPLLLPKNTVESHQPKEVLAKKNFRRIVPVLVKKPTSHVRTLHFGDSPLKGTTENEKEDQCPGDKSASVPSVTSETVKKTWDEGLRSLVKIPEEELVSSAARKKRKKKPFSTKHKLEAKNKKQDNIIKKSNKKQKAISKKMRNSYDANVSISENDEKKSKEITDSTIKFAQQIEDSLQTPLKQDDELKCSEELNEEEGGSKCDVSCASSGEIEVIRNCDNVSVVAVEESVQPKLPLLVEDKVVCSSHSKLCNAAEQIHRVFALNSIAKEKLMDSSSSVRITEPQQSRSLPMNVENQPTFSEPLVNREKVNSDCLTLVKHTFDPSDFKTPSKDSNDSIPATPGKYTFSSESSSPFQLSLTKGFSYLPLSSESPFLEGPPATPRLLQETPDSKGAMGCTLNTPRLSELKHDTFACNISPTQVLLSNYYLSSSDKNIDNGSELNLLRNESIDSAENALINIGSELEKDTPMNGRSEFIFSKNDKSEGLEKLVQNSQAKHGVEMRKETIPASRIRENEPIQPSENTLLHQKQEELVYNKVSSGQKNKVDQKSSPRPKKKRKRKEETKANEKSKKKRMLKCTSEIATEDLIEKDKPTKKETCSDVEVDEKTLFTLHVSPINMIVDELDYSRNTKEECKEKGEQKTELPCKRTTRSRSCKEEFVELDLNAPPNVLRSKVCRRDKAGRDLDLCEANRKAGFRGFLGSGDSADFPVSKASLMNMPEAEVSGSNLHFEYTNCESEALKNDVFTKKNNKKRTRVRKDNDSYRRKEEKSVKKSAGQKSTSLQSQASPILSFSGDFSSSHDPSFCTDSWHTEDPNLVSDLSSISQSIVNTPRKNGSYDQDNSQNCQSETLTSECKTLIEGSSECVSNLSDITSAIDKREEISSSKVFQHTDGPSLLVDNLPSSDTKACRHLKDDKFPMQMTLFPGIIEIPLEQLPSFNLVDPRNLHSKNTFEYEYFSPKRLRNIFLPVENPTPKKLLYGRTRYQENSSGNGLSSIEVQSPAFYRDPHALHGSQMSDIPSVLREDNPKELQSVVQRDFQENIMIKKDKAFSEDSDPETSRRLYIDYDSHGNESLVSKNKTVSSKSKSRESAESAKPLMASTPFRTSVSKKKGNSIKVNKTSSSLISNGGSYVTVYQKRMASKRKNAPPSSSTSKVNLNVNWTCDRLVQPSFKVVDIRIAEVESSAQNLRSQGDFRVPKINCNLINKTNYNRVHSKKYRISQGSSSKVDLEECKSKVNDTELIQNVKHTVESSETCINGMSLPSPLKKILSRLSSRDVVVESFCPRDVMKETLKGLSLENTLVSETPVPTSKIIYSSKGEPPKVENVNCETVQCRKNDSTHSNIFVDLKDQLKILSSNPSISPEKRRVLKKLSVTNAELFDSNSVPSKSMNNYNSEEVSPTKPRKERTGDLYDFLYS</sequence>
<feature type="region of interest" description="Disordered" evidence="1">
    <location>
        <begin position="579"/>
        <end position="610"/>
    </location>
</feature>
<feature type="compositionally biased region" description="Low complexity" evidence="1">
    <location>
        <begin position="1607"/>
        <end position="1618"/>
    </location>
</feature>